<dbReference type="InterPro" id="IPR034593">
    <property type="entry name" value="DgoD-like"/>
</dbReference>
<dbReference type="SFLD" id="SFLDG01258">
    <property type="entry name" value="(chloro)muconate_cycloisomeras"/>
    <property type="match status" value="1"/>
</dbReference>
<name>A0ABX1J472_9PSEU</name>
<dbReference type="Gene3D" id="3.20.20.120">
    <property type="entry name" value="Enolase-like C-terminal domain"/>
    <property type="match status" value="1"/>
</dbReference>
<dbReference type="NCBIfam" id="TIGR02534">
    <property type="entry name" value="mucon_cyclo"/>
    <property type="match status" value="1"/>
</dbReference>
<dbReference type="SFLD" id="SFLDS00001">
    <property type="entry name" value="Enolase"/>
    <property type="match status" value="1"/>
</dbReference>
<evidence type="ECO:0000313" key="9">
    <source>
        <dbReference type="Proteomes" id="UP000715441"/>
    </source>
</evidence>
<dbReference type="InterPro" id="IPR018110">
    <property type="entry name" value="Mandel_Rmase/mucon_lact_enz_CS"/>
</dbReference>
<dbReference type="PANTHER" id="PTHR48080">
    <property type="entry name" value="D-GALACTONATE DEHYDRATASE-RELATED"/>
    <property type="match status" value="1"/>
</dbReference>
<evidence type="ECO:0000256" key="5">
    <source>
        <dbReference type="ARBA" id="ARBA00023211"/>
    </source>
</evidence>
<feature type="domain" description="Mandelate racemase/muconate lactonizing enzyme C-terminal" evidence="7">
    <location>
        <begin position="147"/>
        <end position="245"/>
    </location>
</feature>
<dbReference type="InterPro" id="IPR013342">
    <property type="entry name" value="Mandelate_racemase_C"/>
</dbReference>
<evidence type="ECO:0000256" key="4">
    <source>
        <dbReference type="ARBA" id="ARBA00022797"/>
    </source>
</evidence>
<evidence type="ECO:0000313" key="8">
    <source>
        <dbReference type="EMBL" id="NKQ54597.1"/>
    </source>
</evidence>
<comment type="similarity">
    <text evidence="2">Belongs to the mandelate racemase/muconate lactonizing enzyme family.</text>
</comment>
<evidence type="ECO:0000259" key="7">
    <source>
        <dbReference type="SMART" id="SM00922"/>
    </source>
</evidence>
<dbReference type="InterPro" id="IPR029017">
    <property type="entry name" value="Enolase-like_N"/>
</dbReference>
<keyword evidence="9" id="KW-1185">Reference proteome</keyword>
<dbReference type="SUPFAM" id="SSF54826">
    <property type="entry name" value="Enolase N-terminal domain-like"/>
    <property type="match status" value="1"/>
</dbReference>
<evidence type="ECO:0000256" key="3">
    <source>
        <dbReference type="ARBA" id="ARBA00022723"/>
    </source>
</evidence>
<dbReference type="RefSeq" id="WP_168516662.1">
    <property type="nucleotide sequence ID" value="NZ_JAAXLS010000010.1"/>
</dbReference>
<protein>
    <submittedName>
        <fullName evidence="8">Chloromuconate cycloisomerase</fullName>
    </submittedName>
</protein>
<evidence type="ECO:0000256" key="1">
    <source>
        <dbReference type="ARBA" id="ARBA00001936"/>
    </source>
</evidence>
<dbReference type="InterPro" id="IPR036849">
    <property type="entry name" value="Enolase-like_C_sf"/>
</dbReference>
<dbReference type="Proteomes" id="UP000715441">
    <property type="component" value="Unassembled WGS sequence"/>
</dbReference>
<keyword evidence="6" id="KW-0413">Isomerase</keyword>
<evidence type="ECO:0000256" key="6">
    <source>
        <dbReference type="ARBA" id="ARBA00023235"/>
    </source>
</evidence>
<proteinExistence type="inferred from homology"/>
<dbReference type="Pfam" id="PF02746">
    <property type="entry name" value="MR_MLE_N"/>
    <property type="match status" value="1"/>
</dbReference>
<reference evidence="8 9" key="1">
    <citation type="submission" date="2020-04" db="EMBL/GenBank/DDBJ databases">
        <title>Novel species.</title>
        <authorList>
            <person name="Teo W.F.A."/>
            <person name="Lipun K."/>
            <person name="Srisuk N."/>
            <person name="Duangmal K."/>
        </authorList>
    </citation>
    <scope>NUCLEOTIDE SEQUENCE [LARGE SCALE GENOMIC DNA]</scope>
    <source>
        <strain evidence="8 9">K13G38</strain>
    </source>
</reference>
<dbReference type="CDD" id="cd03318">
    <property type="entry name" value="MLE"/>
    <property type="match status" value="1"/>
</dbReference>
<dbReference type="Gene3D" id="3.30.390.10">
    <property type="entry name" value="Enolase-like, N-terminal domain"/>
    <property type="match status" value="1"/>
</dbReference>
<keyword evidence="5" id="KW-0464">Manganese</keyword>
<sequence length="377" mass="39651">MSALTIAGMDTVIVDLPLRRPHRFKSMTATHQSYLLVRVRTVDGIDGIGESVVPGGPWWGGESVETMRAVIDGYLAPELLGGDATRIELLTHRLDRVAAGNSFAKAAVEIALFDACGRALGVPVHRLLGGLYRESIPVTWALGAEDADIVIAEAEEKLEAGLHTSFKLKMGATDPRGDAARIVAVAKALADRASVRVDLNAAWDEPTSTRWLPRLEDAGVDLIEQPVPGWNIEAMRRIAARLTIPVMADESLASVHDALALCRAEAADIFSLKIHKLGGLAATRKAAAVAEAAGVPCHGGSSIESSVGTAAAAHAYGAIGNVTFGCELFGPSLLAADVVIDPVRYEHGELVVPDGPGLGVELDLDQVGRYARGGTGW</sequence>
<dbReference type="EMBL" id="JAAXLS010000010">
    <property type="protein sequence ID" value="NKQ54597.1"/>
    <property type="molecule type" value="Genomic_DNA"/>
</dbReference>
<comment type="caution">
    <text evidence="8">The sequence shown here is derived from an EMBL/GenBank/DDBJ whole genome shotgun (WGS) entry which is preliminary data.</text>
</comment>
<dbReference type="InterPro" id="IPR029065">
    <property type="entry name" value="Enolase_C-like"/>
</dbReference>
<organism evidence="8 9">
    <name type="scientific">Amycolatopsis acididurans</name>
    <dbReference type="NCBI Taxonomy" id="2724524"/>
    <lineage>
        <taxon>Bacteria</taxon>
        <taxon>Bacillati</taxon>
        <taxon>Actinomycetota</taxon>
        <taxon>Actinomycetes</taxon>
        <taxon>Pseudonocardiales</taxon>
        <taxon>Pseudonocardiaceae</taxon>
        <taxon>Amycolatopsis</taxon>
    </lineage>
</organism>
<dbReference type="SFLD" id="SFLDF00009">
    <property type="entry name" value="o-succinylbenzoate_synthase"/>
    <property type="match status" value="1"/>
</dbReference>
<dbReference type="InterPro" id="IPR013370">
    <property type="entry name" value="Chloromuconate_cycloisomerase"/>
</dbReference>
<dbReference type="SMART" id="SM00922">
    <property type="entry name" value="MR_MLE"/>
    <property type="match status" value="1"/>
</dbReference>
<dbReference type="PANTHER" id="PTHR48080:SF3">
    <property type="entry name" value="ENOLASE SUPERFAMILY MEMBER DDB_G0284701"/>
    <property type="match status" value="1"/>
</dbReference>
<dbReference type="SFLD" id="SFLDG00180">
    <property type="entry name" value="muconate_cycloisomerase"/>
    <property type="match status" value="1"/>
</dbReference>
<keyword evidence="4" id="KW-0058">Aromatic hydrocarbons catabolism</keyword>
<gene>
    <name evidence="8" type="ORF">HFP15_17080</name>
</gene>
<dbReference type="SUPFAM" id="SSF51604">
    <property type="entry name" value="Enolase C-terminal domain-like"/>
    <property type="match status" value="1"/>
</dbReference>
<evidence type="ECO:0000256" key="2">
    <source>
        <dbReference type="ARBA" id="ARBA00008031"/>
    </source>
</evidence>
<dbReference type="InterPro" id="IPR013341">
    <property type="entry name" value="Mandelate_racemase_N_dom"/>
</dbReference>
<accession>A0ABX1J472</accession>
<dbReference type="PROSITE" id="PS00908">
    <property type="entry name" value="MR_MLE_1"/>
    <property type="match status" value="1"/>
</dbReference>
<keyword evidence="3" id="KW-0479">Metal-binding</keyword>
<comment type="cofactor">
    <cofactor evidence="1">
        <name>Mn(2+)</name>
        <dbReference type="ChEBI" id="CHEBI:29035"/>
    </cofactor>
</comment>
<dbReference type="Pfam" id="PF13378">
    <property type="entry name" value="MR_MLE_C"/>
    <property type="match status" value="1"/>
</dbReference>